<dbReference type="Proteomes" id="UP000291116">
    <property type="component" value="Unassembled WGS sequence"/>
</dbReference>
<evidence type="ECO:0000313" key="2">
    <source>
        <dbReference type="EMBL" id="VEU41132.1"/>
    </source>
</evidence>
<organism evidence="2 3">
    <name type="scientific">Pseudo-nitzschia multistriata</name>
    <dbReference type="NCBI Taxonomy" id="183589"/>
    <lineage>
        <taxon>Eukaryota</taxon>
        <taxon>Sar</taxon>
        <taxon>Stramenopiles</taxon>
        <taxon>Ochrophyta</taxon>
        <taxon>Bacillariophyta</taxon>
        <taxon>Bacillariophyceae</taxon>
        <taxon>Bacillariophycidae</taxon>
        <taxon>Bacillariales</taxon>
        <taxon>Bacillariaceae</taxon>
        <taxon>Pseudo-nitzschia</taxon>
    </lineage>
</organism>
<dbReference type="EMBL" id="CAACVS010000335">
    <property type="protein sequence ID" value="VEU41132.1"/>
    <property type="molecule type" value="Genomic_DNA"/>
</dbReference>
<gene>
    <name evidence="2" type="ORF">PSNMU_V1.4_AUG-EV-PASAV3_0080980</name>
</gene>
<name>A0A448ZGH4_9STRA</name>
<sequence>MAGRLSPTAEPPRRRKTRDAQPGGKPARAAPDSIEAALDHAEAALAESGRRLGELHRSWRNQLLRMGLVVLVLLARKLGASLAPGAPLRVSAAGSATELLSVLCGLCLVRLSWAPAGKAGPALWGALSLAPAIAATYHRGGGGSAPRSFPVVLIFEAVVLGSLFWMGHQDRQQEDGLRRIEKLRENLRASKQKQ</sequence>
<evidence type="ECO:0000256" key="1">
    <source>
        <dbReference type="SAM" id="MobiDB-lite"/>
    </source>
</evidence>
<protein>
    <submittedName>
        <fullName evidence="2">Uncharacterized protein</fullName>
    </submittedName>
</protein>
<keyword evidence="3" id="KW-1185">Reference proteome</keyword>
<reference evidence="2 3" key="1">
    <citation type="submission" date="2019-01" db="EMBL/GenBank/DDBJ databases">
        <authorList>
            <person name="Ferrante I. M."/>
        </authorList>
    </citation>
    <scope>NUCLEOTIDE SEQUENCE [LARGE SCALE GENOMIC DNA]</scope>
    <source>
        <strain evidence="2 3">B856</strain>
    </source>
</reference>
<feature type="region of interest" description="Disordered" evidence="1">
    <location>
        <begin position="1"/>
        <end position="31"/>
    </location>
</feature>
<dbReference type="AlphaFoldDB" id="A0A448ZGH4"/>
<accession>A0A448ZGH4</accession>
<evidence type="ECO:0000313" key="3">
    <source>
        <dbReference type="Proteomes" id="UP000291116"/>
    </source>
</evidence>
<proteinExistence type="predicted"/>